<dbReference type="AlphaFoldDB" id="A0A0N4ZKW2"/>
<sequence>MILKKVILLIIPSILFFLAVTQLEGKHVHREPPKTDVTRKPATAKPETVKHFFNNGPHHHHDYFGYGFPYTGWGYPYYDYYNYDLFNWYDWYGYGYDWWYPNYYWPNWGWNWGYNWGWDWDWGYGPGPGAPGRPNRPSGGNNRPNGPGGNGGNNGYPMPNPNVRAIDIQVLMDEIRKCNNIISTDYIGDDQKKEFEKCNQKLEEMYLLDMEPIETLQCKLVTANHIYRVTQFISKKEEQKRRKESKLKKLQNNNNDYSDEILELKEEIEDLKAEIEDAGEEKRALEEDILACDQINEPIIVTTTTATPSARKR</sequence>
<feature type="signal peptide" evidence="3">
    <location>
        <begin position="1"/>
        <end position="25"/>
    </location>
</feature>
<dbReference type="STRING" id="131310.A0A0N4ZKW2"/>
<dbReference type="WBParaSite" id="PTRK_0000874500.1">
    <property type="protein sequence ID" value="PTRK_0000874500.1"/>
    <property type="gene ID" value="PTRK_0000874500"/>
</dbReference>
<evidence type="ECO:0000313" key="4">
    <source>
        <dbReference type="Proteomes" id="UP000038045"/>
    </source>
</evidence>
<organism evidence="4 5">
    <name type="scientific">Parastrongyloides trichosuri</name>
    <name type="common">Possum-specific nematode worm</name>
    <dbReference type="NCBI Taxonomy" id="131310"/>
    <lineage>
        <taxon>Eukaryota</taxon>
        <taxon>Metazoa</taxon>
        <taxon>Ecdysozoa</taxon>
        <taxon>Nematoda</taxon>
        <taxon>Chromadorea</taxon>
        <taxon>Rhabditida</taxon>
        <taxon>Tylenchina</taxon>
        <taxon>Panagrolaimomorpha</taxon>
        <taxon>Strongyloidoidea</taxon>
        <taxon>Strongyloididae</taxon>
        <taxon>Parastrongyloides</taxon>
    </lineage>
</organism>
<accession>A0A0N4ZKW2</accession>
<keyword evidence="1" id="KW-0175">Coiled coil</keyword>
<name>A0A0N4ZKW2_PARTI</name>
<feature type="region of interest" description="Disordered" evidence="2">
    <location>
        <begin position="131"/>
        <end position="158"/>
    </location>
</feature>
<proteinExistence type="predicted"/>
<evidence type="ECO:0000313" key="5">
    <source>
        <dbReference type="WBParaSite" id="PTRK_0000874500.1"/>
    </source>
</evidence>
<reference evidence="5" key="1">
    <citation type="submission" date="2017-02" db="UniProtKB">
        <authorList>
            <consortium name="WormBaseParasite"/>
        </authorList>
    </citation>
    <scope>IDENTIFICATION</scope>
</reference>
<dbReference type="Proteomes" id="UP000038045">
    <property type="component" value="Unplaced"/>
</dbReference>
<evidence type="ECO:0000256" key="1">
    <source>
        <dbReference type="SAM" id="Coils"/>
    </source>
</evidence>
<evidence type="ECO:0000256" key="3">
    <source>
        <dbReference type="SAM" id="SignalP"/>
    </source>
</evidence>
<keyword evidence="3" id="KW-0732">Signal</keyword>
<protein>
    <submittedName>
        <fullName evidence="5">Uncharacterized protein</fullName>
    </submittedName>
</protein>
<feature type="chain" id="PRO_5005891906" evidence="3">
    <location>
        <begin position="26"/>
        <end position="313"/>
    </location>
</feature>
<evidence type="ECO:0000256" key="2">
    <source>
        <dbReference type="SAM" id="MobiDB-lite"/>
    </source>
</evidence>
<keyword evidence="4" id="KW-1185">Reference proteome</keyword>
<feature type="compositionally biased region" description="Low complexity" evidence="2">
    <location>
        <begin position="132"/>
        <end position="145"/>
    </location>
</feature>
<feature type="coiled-coil region" evidence="1">
    <location>
        <begin position="233"/>
        <end position="288"/>
    </location>
</feature>